<dbReference type="EMBL" id="VDUY01000009">
    <property type="protein sequence ID" value="TXL62658.1"/>
    <property type="molecule type" value="Genomic_DNA"/>
</dbReference>
<gene>
    <name evidence="6" type="ORF">FHP08_17700</name>
</gene>
<evidence type="ECO:0000313" key="6">
    <source>
        <dbReference type="EMBL" id="TXL62658.1"/>
    </source>
</evidence>
<dbReference type="Pfam" id="PF00589">
    <property type="entry name" value="Phage_integrase"/>
    <property type="match status" value="1"/>
</dbReference>
<dbReference type="AlphaFoldDB" id="A0A5C8NN80"/>
<evidence type="ECO:0000256" key="1">
    <source>
        <dbReference type="ARBA" id="ARBA00008857"/>
    </source>
</evidence>
<dbReference type="InterPro" id="IPR002104">
    <property type="entry name" value="Integrase_catalytic"/>
</dbReference>
<feature type="domain" description="Tyr recombinase" evidence="5">
    <location>
        <begin position="236"/>
        <end position="411"/>
    </location>
</feature>
<evidence type="ECO:0000256" key="2">
    <source>
        <dbReference type="ARBA" id="ARBA00022908"/>
    </source>
</evidence>
<dbReference type="InterPro" id="IPR013762">
    <property type="entry name" value="Integrase-like_cat_sf"/>
</dbReference>
<dbReference type="PROSITE" id="PS51898">
    <property type="entry name" value="TYR_RECOMBINASE"/>
    <property type="match status" value="1"/>
</dbReference>
<dbReference type="Gene3D" id="3.30.160.390">
    <property type="entry name" value="Integrase, DNA-binding domain"/>
    <property type="match status" value="1"/>
</dbReference>
<dbReference type="PANTHER" id="PTHR30629:SF2">
    <property type="entry name" value="PROPHAGE INTEGRASE INTS-RELATED"/>
    <property type="match status" value="1"/>
</dbReference>
<dbReference type="GO" id="GO:0006310">
    <property type="term" value="P:DNA recombination"/>
    <property type="evidence" value="ECO:0007669"/>
    <property type="project" value="UniProtKB-KW"/>
</dbReference>
<dbReference type="InterPro" id="IPR050808">
    <property type="entry name" value="Phage_Integrase"/>
</dbReference>
<dbReference type="Gene3D" id="1.10.150.130">
    <property type="match status" value="1"/>
</dbReference>
<comment type="caution">
    <text evidence="6">The sequence shown here is derived from an EMBL/GenBank/DDBJ whole genome shotgun (WGS) entry which is preliminary data.</text>
</comment>
<dbReference type="Proteomes" id="UP000321548">
    <property type="component" value="Unassembled WGS sequence"/>
</dbReference>
<dbReference type="InterPro" id="IPR038488">
    <property type="entry name" value="Integrase_DNA-bd_sf"/>
</dbReference>
<dbReference type="Pfam" id="PF13356">
    <property type="entry name" value="Arm-DNA-bind_3"/>
    <property type="match status" value="1"/>
</dbReference>
<accession>A0A5C8NN80</accession>
<dbReference type="SUPFAM" id="SSF56349">
    <property type="entry name" value="DNA breaking-rejoining enzymes"/>
    <property type="match status" value="1"/>
</dbReference>
<dbReference type="InterPro" id="IPR025166">
    <property type="entry name" value="Integrase_DNA_bind_dom"/>
</dbReference>
<name>A0A5C8NN80_9BURK</name>
<keyword evidence="4" id="KW-0233">DNA recombination</keyword>
<dbReference type="OrthoDB" id="9775880at2"/>
<sequence>MNQVQYSFQYRFLDHQCMGTLKHLTGLDVSRHKHGDPPLVDDGYPGLRLEALLPLKDGGRRGSWIYRYRTKAGHLKQIKLGQFPVMSLADARKAWAEQKKIRDDPLRGDPRIELNKVKTASRRAHAEKRQAAYSVKDLCDHYLEEHVDKVRKRSDEPRRLLEREVVPVLGSRAAIGILRKDVHELVQGIVDRDAPRVAGMVRLELRAAFEHAISAGRLPAEHANPCDKVKAPPQRKRQRTFSESELTAFLRWLPTARVSRSVRDAMQLELLTTARQGEIVAMEWRHIDEARAIWHQPTSKNARPHDVMLSRQALAIIEARRGLHAQWVFPRPDGAGHIASKAIGIQQYAAKATLGFSDWTVHDLRRTALTGLAKLGCPRVVQDRISNHFDSSVAAIYDRHQYDDEARSWLQTWADYLDKVSPRAAGADLLMEMGGEVSNEKSEARA</sequence>
<dbReference type="InterPro" id="IPR010998">
    <property type="entry name" value="Integrase_recombinase_N"/>
</dbReference>
<keyword evidence="7" id="KW-1185">Reference proteome</keyword>
<comment type="similarity">
    <text evidence="1">Belongs to the 'phage' integrase family.</text>
</comment>
<dbReference type="GO" id="GO:0015074">
    <property type="term" value="P:DNA integration"/>
    <property type="evidence" value="ECO:0007669"/>
    <property type="project" value="UniProtKB-KW"/>
</dbReference>
<evidence type="ECO:0000256" key="3">
    <source>
        <dbReference type="ARBA" id="ARBA00023125"/>
    </source>
</evidence>
<dbReference type="PANTHER" id="PTHR30629">
    <property type="entry name" value="PROPHAGE INTEGRASE"/>
    <property type="match status" value="1"/>
</dbReference>
<evidence type="ECO:0000259" key="5">
    <source>
        <dbReference type="PROSITE" id="PS51898"/>
    </source>
</evidence>
<dbReference type="InterPro" id="IPR011010">
    <property type="entry name" value="DNA_brk_join_enz"/>
</dbReference>
<dbReference type="GO" id="GO:0003677">
    <property type="term" value="F:DNA binding"/>
    <property type="evidence" value="ECO:0007669"/>
    <property type="project" value="UniProtKB-KW"/>
</dbReference>
<dbReference type="CDD" id="cd00801">
    <property type="entry name" value="INT_P4_C"/>
    <property type="match status" value="1"/>
</dbReference>
<keyword evidence="2" id="KW-0229">DNA integration</keyword>
<evidence type="ECO:0000313" key="7">
    <source>
        <dbReference type="Proteomes" id="UP000321548"/>
    </source>
</evidence>
<proteinExistence type="inferred from homology"/>
<reference evidence="6 7" key="1">
    <citation type="submission" date="2019-06" db="EMBL/GenBank/DDBJ databases">
        <title>Quisquiliibacterium sp. nov., isolated from a maize field.</title>
        <authorList>
            <person name="Lin S.-Y."/>
            <person name="Tsai C.-F."/>
            <person name="Young C.-C."/>
        </authorList>
    </citation>
    <scope>NUCLEOTIDE SEQUENCE [LARGE SCALE GENOMIC DNA]</scope>
    <source>
        <strain evidence="6 7">CC-CFT501</strain>
    </source>
</reference>
<protein>
    <submittedName>
        <fullName evidence="6">DUF4102 domain-containing protein</fullName>
    </submittedName>
</protein>
<keyword evidence="3" id="KW-0238">DNA-binding</keyword>
<organism evidence="6 7">
    <name type="scientific">Zeimonas arvi</name>
    <dbReference type="NCBI Taxonomy" id="2498847"/>
    <lineage>
        <taxon>Bacteria</taxon>
        <taxon>Pseudomonadati</taxon>
        <taxon>Pseudomonadota</taxon>
        <taxon>Betaproteobacteria</taxon>
        <taxon>Burkholderiales</taxon>
        <taxon>Burkholderiaceae</taxon>
        <taxon>Zeimonas</taxon>
    </lineage>
</organism>
<evidence type="ECO:0000256" key="4">
    <source>
        <dbReference type="ARBA" id="ARBA00023172"/>
    </source>
</evidence>
<dbReference type="Gene3D" id="1.10.443.10">
    <property type="entry name" value="Intergrase catalytic core"/>
    <property type="match status" value="1"/>
</dbReference>